<dbReference type="SUPFAM" id="SSF48065">
    <property type="entry name" value="DBL homology domain (DH-domain)"/>
    <property type="match status" value="1"/>
</dbReference>
<evidence type="ECO:0000313" key="4">
    <source>
        <dbReference type="Proteomes" id="UP001149090"/>
    </source>
</evidence>
<dbReference type="AlphaFoldDB" id="A0A9Q0RD43"/>
<feature type="compositionally biased region" description="Basic and acidic residues" evidence="1">
    <location>
        <begin position="79"/>
        <end position="92"/>
    </location>
</feature>
<dbReference type="SUPFAM" id="SSF48097">
    <property type="entry name" value="Regulator of G-protein signaling, RGS"/>
    <property type="match status" value="1"/>
</dbReference>
<keyword evidence="4" id="KW-1185">Reference proteome</keyword>
<proteinExistence type="predicted"/>
<feature type="domain" description="RGS" evidence="2">
    <location>
        <begin position="151"/>
        <end position="269"/>
    </location>
</feature>
<name>A0A9Q0RD43_ANAIG</name>
<reference evidence="3" key="1">
    <citation type="submission" date="2022-10" db="EMBL/GenBank/DDBJ databases">
        <title>Novel sulphate-reducing endosymbionts in the free-living metamonad Anaeramoeba.</title>
        <authorList>
            <person name="Jerlstrom-Hultqvist J."/>
            <person name="Cepicka I."/>
            <person name="Gallot-Lavallee L."/>
            <person name="Salas-Leiva D."/>
            <person name="Curtis B.A."/>
            <person name="Zahonova K."/>
            <person name="Pipaliya S."/>
            <person name="Dacks J."/>
            <person name="Roger A.J."/>
        </authorList>
    </citation>
    <scope>NUCLEOTIDE SEQUENCE</scope>
    <source>
        <strain evidence="3">BMAN</strain>
    </source>
</reference>
<sequence length="383" mass="45757">MSTKKKTKQEKEQQKEQQKLEKQKLKEIRKQEKESKIRKRRQQREQIKQQKKAQQIQLMKKPSLRRFSSATDSRLINPKTEEEKAKKEERNSPDALVNPIIEYAMYSTFKTQTFNPERSAKSFLRQDPFVKEVDSDLDDFDPNVIPEEMSNFDQILNHDISLAYFQYFLCKQLSLENILFWKTAREYQEIIDPVERVGKIPDILNKFVKTGSQYEINIDSTTRQKILQNINDGIISQDLFDEAIDAIKRLMEIDSFAKFKKSDSYKALILDWHRIHTGNEPRGPETARDEIFNRLYYYEQAFIEKLSMFSDFIIKPLSLEIGTSIQQETFDLIFKPISDIYTMNKLLFSKTRRSQNEMELSKLHWRCFFGIYFRIQRKLSWLC</sequence>
<evidence type="ECO:0000256" key="1">
    <source>
        <dbReference type="SAM" id="MobiDB-lite"/>
    </source>
</evidence>
<dbReference type="InterPro" id="IPR035899">
    <property type="entry name" value="DBL_dom_sf"/>
</dbReference>
<dbReference type="InterPro" id="IPR044926">
    <property type="entry name" value="RGS_subdomain_2"/>
</dbReference>
<gene>
    <name evidence="3" type="ORF">M0811_07014</name>
</gene>
<dbReference type="Proteomes" id="UP001149090">
    <property type="component" value="Unassembled WGS sequence"/>
</dbReference>
<dbReference type="InterPro" id="IPR016137">
    <property type="entry name" value="RGS"/>
</dbReference>
<dbReference type="CDD" id="cd07440">
    <property type="entry name" value="RGS"/>
    <property type="match status" value="1"/>
</dbReference>
<dbReference type="PRINTS" id="PR01301">
    <property type="entry name" value="RGSPROTEIN"/>
</dbReference>
<accession>A0A9Q0RD43</accession>
<dbReference type="PANTHER" id="PTHR10845">
    <property type="entry name" value="REGULATOR OF G PROTEIN SIGNALING"/>
    <property type="match status" value="1"/>
</dbReference>
<evidence type="ECO:0000259" key="2">
    <source>
        <dbReference type="PROSITE" id="PS50132"/>
    </source>
</evidence>
<feature type="compositionally biased region" description="Basic and acidic residues" evidence="1">
    <location>
        <begin position="9"/>
        <end position="35"/>
    </location>
</feature>
<dbReference type="Gene3D" id="1.10.167.10">
    <property type="entry name" value="Regulator of G-protein Signalling 4, domain 2"/>
    <property type="match status" value="1"/>
</dbReference>
<dbReference type="EMBL" id="JAPDFW010000063">
    <property type="protein sequence ID" value="KAJ5076151.1"/>
    <property type="molecule type" value="Genomic_DNA"/>
</dbReference>
<comment type="caution">
    <text evidence="3">The sequence shown here is derived from an EMBL/GenBank/DDBJ whole genome shotgun (WGS) entry which is preliminary data.</text>
</comment>
<dbReference type="PANTHER" id="PTHR10845:SF192">
    <property type="entry name" value="DOUBLE HIT, ISOFORM B"/>
    <property type="match status" value="1"/>
</dbReference>
<organism evidence="3 4">
    <name type="scientific">Anaeramoeba ignava</name>
    <name type="common">Anaerobic marine amoeba</name>
    <dbReference type="NCBI Taxonomy" id="1746090"/>
    <lineage>
        <taxon>Eukaryota</taxon>
        <taxon>Metamonada</taxon>
        <taxon>Anaeramoebidae</taxon>
        <taxon>Anaeramoeba</taxon>
    </lineage>
</organism>
<protein>
    <submittedName>
        <fullName evidence="3">Regulator of g protein signaling</fullName>
    </submittedName>
</protein>
<dbReference type="OrthoDB" id="196547at2759"/>
<evidence type="ECO:0000313" key="3">
    <source>
        <dbReference type="EMBL" id="KAJ5076151.1"/>
    </source>
</evidence>
<dbReference type="SMART" id="SM00315">
    <property type="entry name" value="RGS"/>
    <property type="match status" value="1"/>
</dbReference>
<dbReference type="PROSITE" id="PS50132">
    <property type="entry name" value="RGS"/>
    <property type="match status" value="1"/>
</dbReference>
<feature type="region of interest" description="Disordered" evidence="1">
    <location>
        <begin position="1"/>
        <end position="92"/>
    </location>
</feature>
<dbReference type="Pfam" id="PF00615">
    <property type="entry name" value="RGS"/>
    <property type="match status" value="1"/>
</dbReference>
<dbReference type="InterPro" id="IPR036305">
    <property type="entry name" value="RGS_sf"/>
</dbReference>